<dbReference type="PROSITE" id="PS50866">
    <property type="entry name" value="GOLD"/>
    <property type="match status" value="1"/>
</dbReference>
<feature type="domain" description="GOLD" evidence="3">
    <location>
        <begin position="42"/>
        <end position="129"/>
    </location>
</feature>
<gene>
    <name evidence="4" type="ORF">H257_05678</name>
</gene>
<dbReference type="VEuPathDB" id="FungiDB:H257_05678"/>
<evidence type="ECO:0000256" key="2">
    <source>
        <dbReference type="SAM" id="SignalP"/>
    </source>
</evidence>
<feature type="chain" id="PRO_5004841201" description="GOLD domain-containing protein" evidence="2">
    <location>
        <begin position="30"/>
        <end position="480"/>
    </location>
</feature>
<dbReference type="GeneID" id="20807674"/>
<keyword evidence="2" id="KW-0732">Signal</keyword>
<evidence type="ECO:0000313" key="4">
    <source>
        <dbReference type="EMBL" id="ETV81053.1"/>
    </source>
</evidence>
<sequence length="480" mass="51890">MMIMPLGLPWGVLGLAFICCLLPARGVTAGSSFAFDVYGGQEECFREDIVLRSLHSDLFLHFELLEPRGPADALHVKLLSPSGVPVTTWAHATANNTSLQLRESGLYSLCFTSTPGSKAHQRVLYVADVVSYGTRSLTRDPTVVATLHQQTPDEPSPSTLTLATERGVPVSMGVVEYSFAGISLHALHDNARSNHLFSIYFVFINFPIHSFQSSILYLFHLNDLPLVSPYIHSSFINRVIASFAVDFASKPGIEVTLAAIPDHRLVHPPTWTSMATHIESFYDRLISNHGVLASTGGSLLFDITDVVRAATAQSESLAKQAGDADLATSPSTVAFSIQVAEDGDVRLAAGARKNGEYATPSESFLIRRRRPTLSVEDLGLPVLQSIGRFRYAVWDLKGELISIIQHERRSRDGSIPSSSVCDVVTLYVTRGRLDGCSGRERPGSPCGRRGAHQRLVGRGGAVPSAVRAAVAGSGVDGWKI</sequence>
<feature type="region of interest" description="Disordered" evidence="1">
    <location>
        <begin position="438"/>
        <end position="458"/>
    </location>
</feature>
<dbReference type="OrthoDB" id="72527at2759"/>
<dbReference type="AlphaFoldDB" id="W4GQC7"/>
<dbReference type="STRING" id="112090.W4GQC7"/>
<organism evidence="4">
    <name type="scientific">Aphanomyces astaci</name>
    <name type="common">Crayfish plague agent</name>
    <dbReference type="NCBI Taxonomy" id="112090"/>
    <lineage>
        <taxon>Eukaryota</taxon>
        <taxon>Sar</taxon>
        <taxon>Stramenopiles</taxon>
        <taxon>Oomycota</taxon>
        <taxon>Saprolegniomycetes</taxon>
        <taxon>Saprolegniales</taxon>
        <taxon>Verrucalvaceae</taxon>
        <taxon>Aphanomyces</taxon>
    </lineage>
</organism>
<evidence type="ECO:0000259" key="3">
    <source>
        <dbReference type="PROSITE" id="PS50866"/>
    </source>
</evidence>
<proteinExistence type="predicted"/>
<accession>W4GQC7</accession>
<dbReference type="InterPro" id="IPR009038">
    <property type="entry name" value="GOLD_dom"/>
</dbReference>
<feature type="signal peptide" evidence="2">
    <location>
        <begin position="1"/>
        <end position="29"/>
    </location>
</feature>
<reference evidence="4" key="1">
    <citation type="submission" date="2013-12" db="EMBL/GenBank/DDBJ databases">
        <title>The Genome Sequence of Aphanomyces astaci APO3.</title>
        <authorList>
            <consortium name="The Broad Institute Genomics Platform"/>
            <person name="Russ C."/>
            <person name="Tyler B."/>
            <person name="van West P."/>
            <person name="Dieguez-Uribeondo J."/>
            <person name="Young S.K."/>
            <person name="Zeng Q."/>
            <person name="Gargeya S."/>
            <person name="Fitzgerald M."/>
            <person name="Abouelleil A."/>
            <person name="Alvarado L."/>
            <person name="Chapman S.B."/>
            <person name="Gainer-Dewar J."/>
            <person name="Goldberg J."/>
            <person name="Griggs A."/>
            <person name="Gujja S."/>
            <person name="Hansen M."/>
            <person name="Howarth C."/>
            <person name="Imamovic A."/>
            <person name="Ireland A."/>
            <person name="Larimer J."/>
            <person name="McCowan C."/>
            <person name="Murphy C."/>
            <person name="Pearson M."/>
            <person name="Poon T.W."/>
            <person name="Priest M."/>
            <person name="Roberts A."/>
            <person name="Saif S."/>
            <person name="Shea T."/>
            <person name="Sykes S."/>
            <person name="Wortman J."/>
            <person name="Nusbaum C."/>
            <person name="Birren B."/>
        </authorList>
    </citation>
    <scope>NUCLEOTIDE SEQUENCE [LARGE SCALE GENOMIC DNA]</scope>
    <source>
        <strain evidence="4">APO3</strain>
    </source>
</reference>
<name>W4GQC7_APHAT</name>
<dbReference type="RefSeq" id="XP_009828911.1">
    <property type="nucleotide sequence ID" value="XM_009830609.1"/>
</dbReference>
<protein>
    <recommendedName>
        <fullName evidence="3">GOLD domain-containing protein</fullName>
    </recommendedName>
</protein>
<dbReference type="EMBL" id="KI913124">
    <property type="protein sequence ID" value="ETV81053.1"/>
    <property type="molecule type" value="Genomic_DNA"/>
</dbReference>
<evidence type="ECO:0000256" key="1">
    <source>
        <dbReference type="SAM" id="MobiDB-lite"/>
    </source>
</evidence>